<evidence type="ECO:0000256" key="6">
    <source>
        <dbReference type="SAM" id="Phobius"/>
    </source>
</evidence>
<dbReference type="InterPro" id="IPR005171">
    <property type="entry name" value="Cyt_c_oxidase_su4_prok"/>
</dbReference>
<dbReference type="EMBL" id="CP000830">
    <property type="protein sequence ID" value="ABV94921.1"/>
    <property type="molecule type" value="Genomic_DNA"/>
</dbReference>
<evidence type="ECO:0000256" key="2">
    <source>
        <dbReference type="ARBA" id="ARBA00022475"/>
    </source>
</evidence>
<feature type="transmembrane region" description="Helical" evidence="6">
    <location>
        <begin position="37"/>
        <end position="58"/>
    </location>
</feature>
<gene>
    <name evidence="7" type="ordered locus">Dshi_3188</name>
</gene>
<keyword evidence="5 6" id="KW-0472">Membrane</keyword>
<organism evidence="7 8">
    <name type="scientific">Dinoroseobacter shibae (strain DSM 16493 / NCIMB 14021 / DFL 12)</name>
    <dbReference type="NCBI Taxonomy" id="398580"/>
    <lineage>
        <taxon>Bacteria</taxon>
        <taxon>Pseudomonadati</taxon>
        <taxon>Pseudomonadota</taxon>
        <taxon>Alphaproteobacteria</taxon>
        <taxon>Rhodobacterales</taxon>
        <taxon>Roseobacteraceae</taxon>
        <taxon>Dinoroseobacter</taxon>
    </lineage>
</organism>
<evidence type="ECO:0000256" key="1">
    <source>
        <dbReference type="ARBA" id="ARBA00004651"/>
    </source>
</evidence>
<dbReference type="Proteomes" id="UP000006833">
    <property type="component" value="Chromosome"/>
</dbReference>
<name>A8LM12_DINSH</name>
<dbReference type="KEGG" id="dsh:Dshi_3188"/>
<keyword evidence="8" id="KW-1185">Reference proteome</keyword>
<evidence type="ECO:0000256" key="4">
    <source>
        <dbReference type="ARBA" id="ARBA00022989"/>
    </source>
</evidence>
<protein>
    <recommendedName>
        <fullName evidence="9">Cytochrome c oxidase subunit IV</fullName>
    </recommendedName>
</protein>
<accession>A8LM12</accession>
<reference evidence="8" key="1">
    <citation type="journal article" date="2010" name="ISME J.">
        <title>The complete genome sequence of the algal symbiont Dinoroseobacter shibae: a hitchhiker's guide to life in the sea.</title>
        <authorList>
            <person name="Wagner-Dobler I."/>
            <person name="Ballhausen B."/>
            <person name="Berger M."/>
            <person name="Brinkhoff T."/>
            <person name="Buchholz I."/>
            <person name="Bunk B."/>
            <person name="Cypionka H."/>
            <person name="Daniel R."/>
            <person name="Drepper T."/>
            <person name="Gerdts G."/>
            <person name="Hahnke S."/>
            <person name="Han C."/>
            <person name="Jahn D."/>
            <person name="Kalhoefer D."/>
            <person name="Kiss H."/>
            <person name="Klenk H.P."/>
            <person name="Kyrpides N."/>
            <person name="Liebl W."/>
            <person name="Liesegang H."/>
            <person name="Meincke L."/>
            <person name="Pati A."/>
            <person name="Petersen J."/>
            <person name="Piekarski T."/>
            <person name="Pommerenke C."/>
            <person name="Pradella S."/>
            <person name="Pukall R."/>
            <person name="Rabus R."/>
            <person name="Stackebrandt E."/>
            <person name="Thole S."/>
            <person name="Thompson L."/>
            <person name="Tielen P."/>
            <person name="Tomasch J."/>
            <person name="von Jan M."/>
            <person name="Wanphrut N."/>
            <person name="Wichels A."/>
            <person name="Zech H."/>
            <person name="Simon M."/>
        </authorList>
    </citation>
    <scope>NUCLEOTIDE SEQUENCE [LARGE SCALE GENOMIC DNA]</scope>
    <source>
        <strain evidence="8">DSM 16493 / NCIMB 14021 / DFL 12</strain>
    </source>
</reference>
<sequence length="89" mass="9445">MRAAAHIVSLRAWGALLALTVLGTVLSQDAVSWLRPQYEGLAILAVAIAKARIILLDYLGLRGAPSWRRAGVTCLVFAGLLLAGLYMVG</sequence>
<proteinExistence type="predicted"/>
<evidence type="ECO:0000313" key="7">
    <source>
        <dbReference type="EMBL" id="ABV94921.1"/>
    </source>
</evidence>
<keyword evidence="4 6" id="KW-1133">Transmembrane helix</keyword>
<keyword evidence="3 6" id="KW-0812">Transmembrane</keyword>
<dbReference type="RefSeq" id="WP_012179848.1">
    <property type="nucleotide sequence ID" value="NC_009952.1"/>
</dbReference>
<evidence type="ECO:0000313" key="8">
    <source>
        <dbReference type="Proteomes" id="UP000006833"/>
    </source>
</evidence>
<feature type="transmembrane region" description="Helical" evidence="6">
    <location>
        <begin position="70"/>
        <end position="88"/>
    </location>
</feature>
<dbReference type="Pfam" id="PF03626">
    <property type="entry name" value="COX4_pro"/>
    <property type="match status" value="1"/>
</dbReference>
<dbReference type="OrthoDB" id="7873828at2"/>
<keyword evidence="2" id="KW-1003">Cell membrane</keyword>
<evidence type="ECO:0000256" key="5">
    <source>
        <dbReference type="ARBA" id="ARBA00023136"/>
    </source>
</evidence>
<dbReference type="AlphaFoldDB" id="A8LM12"/>
<evidence type="ECO:0000256" key="3">
    <source>
        <dbReference type="ARBA" id="ARBA00022692"/>
    </source>
</evidence>
<dbReference type="STRING" id="398580.Dshi_3188"/>
<evidence type="ECO:0008006" key="9">
    <source>
        <dbReference type="Google" id="ProtNLM"/>
    </source>
</evidence>
<dbReference type="GO" id="GO:0005886">
    <property type="term" value="C:plasma membrane"/>
    <property type="evidence" value="ECO:0007669"/>
    <property type="project" value="UniProtKB-SubCell"/>
</dbReference>
<comment type="subcellular location">
    <subcellularLocation>
        <location evidence="1">Cell membrane</location>
        <topology evidence="1">Multi-pass membrane protein</topology>
    </subcellularLocation>
</comment>
<dbReference type="HOGENOM" id="CLU_187708_0_0_5"/>